<name>A0A2R4M257_9RHOB</name>
<dbReference type="PANTHER" id="PTHR20854">
    <property type="entry name" value="INOSITOL MONOPHOSPHATASE"/>
    <property type="match status" value="1"/>
</dbReference>
<proteinExistence type="inferred from homology"/>
<dbReference type="SUPFAM" id="SSF56655">
    <property type="entry name" value="Carbohydrate phosphatase"/>
    <property type="match status" value="1"/>
</dbReference>
<dbReference type="EMBL" id="CP028475">
    <property type="protein sequence ID" value="AVW91197.1"/>
    <property type="molecule type" value="Genomic_DNA"/>
</dbReference>
<dbReference type="GO" id="GO:0008934">
    <property type="term" value="F:inositol monophosphate 1-phosphatase activity"/>
    <property type="evidence" value="ECO:0007669"/>
    <property type="project" value="TreeGrafter"/>
</dbReference>
<protein>
    <submittedName>
        <fullName evidence="3">Histidinol phosphate phosphatase</fullName>
    </submittedName>
</protein>
<evidence type="ECO:0000313" key="3">
    <source>
        <dbReference type="EMBL" id="AVW91197.1"/>
    </source>
</evidence>
<keyword evidence="2" id="KW-0479">Metal-binding</keyword>
<dbReference type="Gene3D" id="3.30.540.10">
    <property type="entry name" value="Fructose-1,6-Bisphosphatase, subunit A, domain 1"/>
    <property type="match status" value="1"/>
</dbReference>
<sequence>MSASTNPESCEDIALRLVNVAHPLAKSYFRTSLTVDRKADSSPVTEAGRAIEQSMQAVLGAICPDHVILGEEFGLSGEDARSLWGLDPIDGTKASSPVVRCLARLLPCLRTDIRFGGIDMPMFGETWVGQRGETTRLNGAACHISGTTRLKEAVFSEASPDQFTPHAHRLFDALSHACAARRFGGIATAMAC</sequence>
<keyword evidence="2" id="KW-0460">Magnesium</keyword>
<comment type="similarity">
    <text evidence="1">Belongs to the inositol monophosphatase superfamily.</text>
</comment>
<comment type="cofactor">
    <cofactor evidence="2">
        <name>Mg(2+)</name>
        <dbReference type="ChEBI" id="CHEBI:18420"/>
    </cofactor>
</comment>
<dbReference type="OrthoDB" id="9785695at2"/>
<dbReference type="Pfam" id="PF00459">
    <property type="entry name" value="Inositol_P"/>
    <property type="match status" value="1"/>
</dbReference>
<organism evidence="3 4">
    <name type="scientific">Celeribacter baekdonensis</name>
    <dbReference type="NCBI Taxonomy" id="875171"/>
    <lineage>
        <taxon>Bacteria</taxon>
        <taxon>Pseudomonadati</taxon>
        <taxon>Pseudomonadota</taxon>
        <taxon>Alphaproteobacteria</taxon>
        <taxon>Rhodobacterales</taxon>
        <taxon>Roseobacteraceae</taxon>
        <taxon>Celeribacter</taxon>
    </lineage>
</organism>
<dbReference type="InterPro" id="IPR000760">
    <property type="entry name" value="Inositol_monophosphatase-like"/>
</dbReference>
<dbReference type="GO" id="GO:0006020">
    <property type="term" value="P:inositol metabolic process"/>
    <property type="evidence" value="ECO:0007669"/>
    <property type="project" value="TreeGrafter"/>
</dbReference>
<feature type="binding site" evidence="2">
    <location>
        <position position="87"/>
    </location>
    <ligand>
        <name>Mg(2+)</name>
        <dbReference type="ChEBI" id="CHEBI:18420"/>
        <label>1</label>
        <note>catalytic</note>
    </ligand>
</feature>
<feature type="binding site" evidence="2">
    <location>
        <position position="90"/>
    </location>
    <ligand>
        <name>Mg(2+)</name>
        <dbReference type="ChEBI" id="CHEBI:18420"/>
        <label>2</label>
    </ligand>
</feature>
<dbReference type="PANTHER" id="PTHR20854:SF4">
    <property type="entry name" value="INOSITOL-1-MONOPHOSPHATASE-RELATED"/>
    <property type="match status" value="1"/>
</dbReference>
<dbReference type="AlphaFoldDB" id="A0A2R4M257"/>
<evidence type="ECO:0000256" key="1">
    <source>
        <dbReference type="ARBA" id="ARBA00009759"/>
    </source>
</evidence>
<dbReference type="RefSeq" id="WP_107719646.1">
    <property type="nucleotide sequence ID" value="NZ_CP028475.1"/>
</dbReference>
<dbReference type="GO" id="GO:0007165">
    <property type="term" value="P:signal transduction"/>
    <property type="evidence" value="ECO:0007669"/>
    <property type="project" value="TreeGrafter"/>
</dbReference>
<feature type="binding site" evidence="2">
    <location>
        <position position="71"/>
    </location>
    <ligand>
        <name>Mg(2+)</name>
        <dbReference type="ChEBI" id="CHEBI:18420"/>
        <label>1</label>
        <note>catalytic</note>
    </ligand>
</feature>
<dbReference type="Proteomes" id="UP000241447">
    <property type="component" value="Chromosome"/>
</dbReference>
<evidence type="ECO:0000256" key="2">
    <source>
        <dbReference type="PIRSR" id="PIRSR600760-2"/>
    </source>
</evidence>
<dbReference type="GO" id="GO:0046872">
    <property type="term" value="F:metal ion binding"/>
    <property type="evidence" value="ECO:0007669"/>
    <property type="project" value="UniProtKB-KW"/>
</dbReference>
<dbReference type="KEGG" id="cbak:DA792_08985"/>
<accession>A0A2R4M257</accession>
<dbReference type="PRINTS" id="PR00377">
    <property type="entry name" value="IMPHPHTASES"/>
</dbReference>
<reference evidence="3 4" key="1">
    <citation type="submission" date="2018-03" db="EMBL/GenBank/DDBJ databases">
        <title>The Complete Genome of Celeribacter baekdonensis strain LH4, a Thiosulfate-Oxidizing Alphaproteobacterium Isolated from Gulf of Mexico Continental Slope Sediments.</title>
        <authorList>
            <person name="Flood B.E."/>
            <person name="Bailey J.V."/>
            <person name="Leprich D."/>
        </authorList>
    </citation>
    <scope>NUCLEOTIDE SEQUENCE [LARGE SCALE GENOMIC DNA]</scope>
    <source>
        <strain evidence="3 4">LH4</strain>
    </source>
</reference>
<feature type="binding site" evidence="2">
    <location>
        <position position="89"/>
    </location>
    <ligand>
        <name>Mg(2+)</name>
        <dbReference type="ChEBI" id="CHEBI:18420"/>
        <label>1</label>
        <note>catalytic</note>
    </ligand>
</feature>
<evidence type="ECO:0000313" key="4">
    <source>
        <dbReference type="Proteomes" id="UP000241447"/>
    </source>
</evidence>
<gene>
    <name evidence="3" type="ORF">DA792_08985</name>
</gene>